<dbReference type="EMBL" id="LNIX01000005">
    <property type="protein sequence ID" value="OXA54961.1"/>
    <property type="molecule type" value="Genomic_DNA"/>
</dbReference>
<evidence type="ECO:0000256" key="2">
    <source>
        <dbReference type="ARBA" id="ARBA00022679"/>
    </source>
</evidence>
<dbReference type="SMART" id="SM00563">
    <property type="entry name" value="PlsC"/>
    <property type="match status" value="1"/>
</dbReference>
<dbReference type="CDD" id="cd07990">
    <property type="entry name" value="LPLAT_LCLAT1-like"/>
    <property type="match status" value="1"/>
</dbReference>
<dbReference type="PANTHER" id="PTHR10983">
    <property type="entry name" value="1-ACYLGLYCEROL-3-PHOSPHATE ACYLTRANSFERASE-RELATED"/>
    <property type="match status" value="1"/>
</dbReference>
<dbReference type="AlphaFoldDB" id="A0A226EDT2"/>
<dbReference type="STRING" id="158441.A0A226EDT2"/>
<comment type="caution">
    <text evidence="6">The sequence shown here is derived from an EMBL/GenBank/DDBJ whole genome shotgun (WGS) entry which is preliminary data.</text>
</comment>
<keyword evidence="4" id="KW-0472">Membrane</keyword>
<protein>
    <submittedName>
        <fullName evidence="6">1-acyl-sn-glycerol-3-phosphate acyltransferase gamma</fullName>
    </submittedName>
</protein>
<dbReference type="OMA" id="RMVMIAN"/>
<dbReference type="Proteomes" id="UP000198287">
    <property type="component" value="Unassembled WGS sequence"/>
</dbReference>
<evidence type="ECO:0000313" key="7">
    <source>
        <dbReference type="Proteomes" id="UP000198287"/>
    </source>
</evidence>
<feature type="transmembrane region" description="Helical" evidence="4">
    <location>
        <begin position="12"/>
        <end position="37"/>
    </location>
</feature>
<evidence type="ECO:0000256" key="1">
    <source>
        <dbReference type="ARBA" id="ARBA00008655"/>
    </source>
</evidence>
<keyword evidence="3 6" id="KW-0012">Acyltransferase</keyword>
<keyword evidence="4" id="KW-0812">Transmembrane</keyword>
<keyword evidence="4" id="KW-1133">Transmembrane helix</keyword>
<dbReference type="PANTHER" id="PTHR10983:SF24">
    <property type="entry name" value="1-ACYLGLYCEROL-3-PHOSPHATE O-ACYLTRANSFERASE 3, ISOFORM E-RELATED"/>
    <property type="match status" value="1"/>
</dbReference>
<keyword evidence="7" id="KW-1185">Reference proteome</keyword>
<feature type="transmembrane region" description="Helical" evidence="4">
    <location>
        <begin position="49"/>
        <end position="69"/>
    </location>
</feature>
<dbReference type="Pfam" id="PF16076">
    <property type="entry name" value="Acyltransf_C"/>
    <property type="match status" value="1"/>
</dbReference>
<keyword evidence="2 6" id="KW-0808">Transferase</keyword>
<evidence type="ECO:0000256" key="3">
    <source>
        <dbReference type="ARBA" id="ARBA00023315"/>
    </source>
</evidence>
<dbReference type="Pfam" id="PF01553">
    <property type="entry name" value="Acyltransferase"/>
    <property type="match status" value="1"/>
</dbReference>
<feature type="domain" description="Phospholipid/glycerol acyltransferase" evidence="5">
    <location>
        <begin position="91"/>
        <end position="213"/>
    </location>
</feature>
<feature type="transmembrane region" description="Helical" evidence="4">
    <location>
        <begin position="324"/>
        <end position="344"/>
    </location>
</feature>
<dbReference type="InterPro" id="IPR032098">
    <property type="entry name" value="Acyltransf_C"/>
</dbReference>
<evidence type="ECO:0000256" key="4">
    <source>
        <dbReference type="SAM" id="Phobius"/>
    </source>
</evidence>
<comment type="similarity">
    <text evidence="1">Belongs to the 1-acyl-sn-glycerol-3-phosphate acyltransferase family.</text>
</comment>
<dbReference type="GO" id="GO:0012505">
    <property type="term" value="C:endomembrane system"/>
    <property type="evidence" value="ECO:0007669"/>
    <property type="project" value="TreeGrafter"/>
</dbReference>
<organism evidence="6 7">
    <name type="scientific">Folsomia candida</name>
    <name type="common">Springtail</name>
    <dbReference type="NCBI Taxonomy" id="158441"/>
    <lineage>
        <taxon>Eukaryota</taxon>
        <taxon>Metazoa</taxon>
        <taxon>Ecdysozoa</taxon>
        <taxon>Arthropoda</taxon>
        <taxon>Hexapoda</taxon>
        <taxon>Collembola</taxon>
        <taxon>Entomobryomorpha</taxon>
        <taxon>Isotomoidea</taxon>
        <taxon>Isotomidae</taxon>
        <taxon>Proisotominae</taxon>
        <taxon>Folsomia</taxon>
    </lineage>
</organism>
<proteinExistence type="inferred from homology"/>
<dbReference type="OrthoDB" id="189226at2759"/>
<accession>A0A226EDT2</accession>
<sequence>MSWSALKSLGISQLALAVTFIATGIVVNFFQAVIYLTIRPWDATLFRKINYYLTYVFNAHIVFLVEWWSGTKAVMYADKDEVTKFFGKEHAVLVANHGCEVDWLMGWTIGERVGILGNARSYIKRILQYAPVLGWSWKFQEFVMLDRNWEQDKKNIGPQLRILASYPDPIWLTLFAEGTRFTEEKYLASVKVAKEKGLQPLLHHLLPRTRGFVASVPHLKGKVAAIYDVVVAVDKNSQHEPSVFSMLKGREVKTVLLFRRIPLEQVPDDEKEAGAWLHKLFQEKDKVLDNYVKYGEFIPAKDKNREEYASYKNFTTFEIPRRPYTLLNSCFWLAAVLIPLVYYLCQIVMSGDVGRISVVAGLIGAAHFGFSKLIGLAKVSTGSKYGSVELDGQSGLNKHKTR</sequence>
<feature type="transmembrane region" description="Helical" evidence="4">
    <location>
        <begin position="356"/>
        <end position="375"/>
    </location>
</feature>
<dbReference type="InterPro" id="IPR002123">
    <property type="entry name" value="Plipid/glycerol_acylTrfase"/>
</dbReference>
<name>A0A226EDT2_FOLCA</name>
<reference evidence="6 7" key="1">
    <citation type="submission" date="2015-12" db="EMBL/GenBank/DDBJ databases">
        <title>The genome of Folsomia candida.</title>
        <authorList>
            <person name="Faddeeva A."/>
            <person name="Derks M.F."/>
            <person name="Anvar Y."/>
            <person name="Smit S."/>
            <person name="Van Straalen N."/>
            <person name="Roelofs D."/>
        </authorList>
    </citation>
    <scope>NUCLEOTIDE SEQUENCE [LARGE SCALE GENOMIC DNA]</scope>
    <source>
        <strain evidence="6 7">VU population</strain>
        <tissue evidence="6">Whole body</tissue>
    </source>
</reference>
<evidence type="ECO:0000259" key="5">
    <source>
        <dbReference type="SMART" id="SM00563"/>
    </source>
</evidence>
<evidence type="ECO:0000313" key="6">
    <source>
        <dbReference type="EMBL" id="OXA54961.1"/>
    </source>
</evidence>
<dbReference type="GO" id="GO:0003841">
    <property type="term" value="F:1-acylglycerol-3-phosphate O-acyltransferase activity"/>
    <property type="evidence" value="ECO:0007669"/>
    <property type="project" value="TreeGrafter"/>
</dbReference>
<dbReference type="SUPFAM" id="SSF69593">
    <property type="entry name" value="Glycerol-3-phosphate (1)-acyltransferase"/>
    <property type="match status" value="1"/>
</dbReference>
<gene>
    <name evidence="6" type="ORF">Fcan01_10683</name>
</gene>